<gene>
    <name evidence="4" type="primary">LOC102977725</name>
</gene>
<dbReference type="GeneID" id="102977725"/>
<evidence type="ECO:0000256" key="2">
    <source>
        <dbReference type="SAM" id="Phobius"/>
    </source>
</evidence>
<keyword evidence="2" id="KW-1133">Transmembrane helix</keyword>
<feature type="transmembrane region" description="Helical" evidence="2">
    <location>
        <begin position="683"/>
        <end position="705"/>
    </location>
</feature>
<reference evidence="4" key="1">
    <citation type="submission" date="2025-08" db="UniProtKB">
        <authorList>
            <consortium name="RefSeq"/>
        </authorList>
    </citation>
    <scope>IDENTIFICATION</scope>
    <source>
        <tissue evidence="4">Muscle</tissue>
    </source>
</reference>
<dbReference type="AlphaFoldDB" id="A0A2Y9SMU8"/>
<keyword evidence="2" id="KW-0812">Transmembrane</keyword>
<proteinExistence type="predicted"/>
<dbReference type="PANTHER" id="PTHR33862:SF3">
    <property type="entry name" value="OROFACIAL CLEFT 1 CANDIDATE GENE 1 PROTEIN"/>
    <property type="match status" value="1"/>
</dbReference>
<protein>
    <submittedName>
        <fullName evidence="4">LOW QUALITY PROTEIN: uncharacterized protein</fullName>
    </submittedName>
</protein>
<feature type="compositionally biased region" description="Polar residues" evidence="1">
    <location>
        <begin position="7"/>
        <end position="16"/>
    </location>
</feature>
<accession>A0A2Y9SMU8</accession>
<evidence type="ECO:0000256" key="1">
    <source>
        <dbReference type="SAM" id="MobiDB-lite"/>
    </source>
</evidence>
<keyword evidence="3" id="KW-1185">Reference proteome</keyword>
<organism evidence="3 4">
    <name type="scientific">Physeter macrocephalus</name>
    <name type="common">Sperm whale</name>
    <name type="synonym">Physeter catodon</name>
    <dbReference type="NCBI Taxonomy" id="9755"/>
    <lineage>
        <taxon>Eukaryota</taxon>
        <taxon>Metazoa</taxon>
        <taxon>Chordata</taxon>
        <taxon>Craniata</taxon>
        <taxon>Vertebrata</taxon>
        <taxon>Euteleostomi</taxon>
        <taxon>Mammalia</taxon>
        <taxon>Eutheria</taxon>
        <taxon>Laurasiatheria</taxon>
        <taxon>Artiodactyla</taxon>
        <taxon>Whippomorpha</taxon>
        <taxon>Cetacea</taxon>
        <taxon>Odontoceti</taxon>
        <taxon>Physeteridae</taxon>
        <taxon>Physeter</taxon>
    </lineage>
</organism>
<dbReference type="PANTHER" id="PTHR33862">
    <property type="entry name" value="OROFACIAL CLEFT 1 CANDIDATE GENE 1 PROTEIN"/>
    <property type="match status" value="1"/>
</dbReference>
<evidence type="ECO:0000313" key="4">
    <source>
        <dbReference type="RefSeq" id="XP_023977675.1"/>
    </source>
</evidence>
<dbReference type="KEGG" id="pcad:102977725"/>
<dbReference type="RefSeq" id="XP_023977675.1">
    <property type="nucleotide sequence ID" value="XM_024121907.1"/>
</dbReference>
<evidence type="ECO:0000313" key="3">
    <source>
        <dbReference type="Proteomes" id="UP000248484"/>
    </source>
</evidence>
<dbReference type="OrthoDB" id="347244at2759"/>
<dbReference type="InterPro" id="IPR031390">
    <property type="entry name" value="OFCC1"/>
</dbReference>
<dbReference type="InParanoid" id="A0A2Y9SMU8"/>
<feature type="region of interest" description="Disordered" evidence="1">
    <location>
        <begin position="1"/>
        <end position="63"/>
    </location>
</feature>
<dbReference type="Proteomes" id="UP000248484">
    <property type="component" value="Chromosome 18"/>
</dbReference>
<dbReference type="Pfam" id="PF15680">
    <property type="entry name" value="OFCC1"/>
    <property type="match status" value="1"/>
</dbReference>
<name>A0A2Y9SMU8_PHYMC</name>
<feature type="transmembrane region" description="Helical" evidence="2">
    <location>
        <begin position="624"/>
        <end position="642"/>
    </location>
</feature>
<sequence>MAEVAKPQSSETTKTIAATPPPRHDDAAELVGRKKTNSGSFSLQKFQQKARKQTKQKKSKSAEFLMVKEAREATEGTGNPAFHMSSPDLSAHQASEKKVIRHDMLDRALADHQQKFRLLASAEPKGNEYSRNYFDPLTDEEINPRQYGMEVSGEADNRILYDRLTELFHENGQGGSQDESIVEEALGSEELVSSGKILGLYKEDGEATSAYSEEIERYAQKDIILPGSSSLEQLPSSYTCCRAPSQPVIAELNVCKEGSIAKLDILTEATHQSKGEAWPWPCWKSRSPQPLQIQMKCIRGLKNKAPQGSYFLKVSLLGRPGGRVLPWCPTEQLKTRTHPVRHDGNFYDVGLYFHESLYVVLPSKKDVKPGAAFLFELILLRGKYACLHQVVGWTTFPLYDSNLDVVEGKFKCPLLRGHYDQKLDNFRKIEDLICLDLDHWLCNLYFQVIKLPLHLDDQKNPERRIQLPPEFPVCLMAEAEKAESGVYNTAGLSEKETEKNICASRGDEAKFSSVSSQGSVSNKIGPCPMDCDLNLSKEDHELRNKVNFISIHSVKEKSTAWKTVEIEDYSQDTSYLEELEKHRFSVCCSSVADSTGSGEFFKHLYFVLASVISELQFAQWQSQGFWYIILLMASLWFLRLYLHYLSQWLFLQAISIPVTKFHFSPLTLELCYPSSLLRIREELLVVVMGPLMLNAMVLPLVLIRWGCQVLFAFCPDVLSKLIITMGLWTVLDPLAVFIVDTVLGRLSHDGETPVTDAAKLYWMFEKSMQSGILGVVLTVLLYVLLFIISSLILYLYCLRLHNDSWILDAFQCSHSEETKFFIPYDLEISNQELSYIVKRSEQWRGLNGKRRKVSWFEVDLCFDCTKEAHSVSVSASC</sequence>
<feature type="compositionally biased region" description="Basic residues" evidence="1">
    <location>
        <begin position="48"/>
        <end position="59"/>
    </location>
</feature>
<keyword evidence="2" id="KW-0472">Membrane</keyword>
<feature type="transmembrane region" description="Helical" evidence="2">
    <location>
        <begin position="717"/>
        <end position="739"/>
    </location>
</feature>
<feature type="transmembrane region" description="Helical" evidence="2">
    <location>
        <begin position="772"/>
        <end position="796"/>
    </location>
</feature>